<evidence type="ECO:0000256" key="3">
    <source>
        <dbReference type="ARBA" id="ARBA00023043"/>
    </source>
</evidence>
<feature type="region of interest" description="Disordered" evidence="5">
    <location>
        <begin position="799"/>
        <end position="822"/>
    </location>
</feature>
<reference evidence="8" key="1">
    <citation type="submission" date="2019-05" db="EMBL/GenBank/DDBJ databases">
        <title>Annotation for the trematode Paragonimus heterotremus.</title>
        <authorList>
            <person name="Choi Y.-J."/>
        </authorList>
    </citation>
    <scope>NUCLEOTIDE SEQUENCE</scope>
    <source>
        <strain evidence="8">LC</strain>
    </source>
</reference>
<feature type="compositionally biased region" description="Polar residues" evidence="5">
    <location>
        <begin position="881"/>
        <end position="894"/>
    </location>
</feature>
<dbReference type="InterPro" id="IPR013761">
    <property type="entry name" value="SAM/pointed_sf"/>
</dbReference>
<dbReference type="SUPFAM" id="SSF47769">
    <property type="entry name" value="SAM/Pointed domain"/>
    <property type="match status" value="2"/>
</dbReference>
<dbReference type="Gene3D" id="1.10.150.50">
    <property type="entry name" value="Transcription Factor, Ets-1"/>
    <property type="match status" value="2"/>
</dbReference>
<keyword evidence="3" id="KW-0040">ANK repeat</keyword>
<dbReference type="InterPro" id="IPR033635">
    <property type="entry name" value="ANKS1/Caskin"/>
</dbReference>
<dbReference type="PANTHER" id="PTHR24174">
    <property type="entry name" value="ANKYRIN REPEAT AND STERILE ALPHA MOTIF DOMAIN-CONTAINING PROTEIN 1"/>
    <property type="match status" value="1"/>
</dbReference>
<evidence type="ECO:0000259" key="6">
    <source>
        <dbReference type="PROSITE" id="PS50002"/>
    </source>
</evidence>
<dbReference type="InterPro" id="IPR001660">
    <property type="entry name" value="SAM"/>
</dbReference>
<comment type="caution">
    <text evidence="8">The sequence shown here is derived from an EMBL/GenBank/DDBJ whole genome shotgun (WGS) entry which is preliminary data.</text>
</comment>
<dbReference type="Pfam" id="PF00536">
    <property type="entry name" value="SAM_1"/>
    <property type="match status" value="1"/>
</dbReference>
<dbReference type="PANTHER" id="PTHR24174:SF16">
    <property type="entry name" value="CASKIN-2"/>
    <property type="match status" value="1"/>
</dbReference>
<feature type="region of interest" description="Disordered" evidence="5">
    <location>
        <begin position="1"/>
        <end position="20"/>
    </location>
</feature>
<proteinExistence type="predicted"/>
<name>A0A8J4TM22_9TREM</name>
<feature type="region of interest" description="Disordered" evidence="5">
    <location>
        <begin position="338"/>
        <end position="364"/>
    </location>
</feature>
<evidence type="ECO:0000259" key="7">
    <source>
        <dbReference type="PROSITE" id="PS50105"/>
    </source>
</evidence>
<feature type="domain" description="SH3" evidence="6">
    <location>
        <begin position="244"/>
        <end position="314"/>
    </location>
</feature>
<feature type="domain" description="SAM" evidence="7">
    <location>
        <begin position="717"/>
        <end position="776"/>
    </location>
</feature>
<feature type="compositionally biased region" description="Low complexity" evidence="5">
    <location>
        <begin position="454"/>
        <end position="465"/>
    </location>
</feature>
<feature type="compositionally biased region" description="Polar residues" evidence="5">
    <location>
        <begin position="848"/>
        <end position="860"/>
    </location>
</feature>
<keyword evidence="1 4" id="KW-0728">SH3 domain</keyword>
<dbReference type="AlphaFoldDB" id="A0A8J4TM22"/>
<evidence type="ECO:0000256" key="1">
    <source>
        <dbReference type="ARBA" id="ARBA00022443"/>
    </source>
</evidence>
<dbReference type="OrthoDB" id="5314041at2759"/>
<evidence type="ECO:0000313" key="9">
    <source>
        <dbReference type="Proteomes" id="UP000748531"/>
    </source>
</evidence>
<feature type="compositionally biased region" description="Basic and acidic residues" evidence="5">
    <location>
        <begin position="1"/>
        <end position="10"/>
    </location>
</feature>
<evidence type="ECO:0000256" key="2">
    <source>
        <dbReference type="ARBA" id="ARBA00022737"/>
    </source>
</evidence>
<evidence type="ECO:0000256" key="5">
    <source>
        <dbReference type="SAM" id="MobiDB-lite"/>
    </source>
</evidence>
<evidence type="ECO:0000313" key="8">
    <source>
        <dbReference type="EMBL" id="KAF5404551.1"/>
    </source>
</evidence>
<feature type="compositionally biased region" description="Acidic residues" evidence="5">
    <location>
        <begin position="338"/>
        <end position="351"/>
    </location>
</feature>
<dbReference type="SMART" id="SM00454">
    <property type="entry name" value="SAM"/>
    <property type="match status" value="2"/>
</dbReference>
<feature type="region of interest" description="Disordered" evidence="5">
    <location>
        <begin position="432"/>
        <end position="467"/>
    </location>
</feature>
<keyword evidence="2" id="KW-0677">Repeat</keyword>
<evidence type="ECO:0000256" key="4">
    <source>
        <dbReference type="PROSITE-ProRule" id="PRU00192"/>
    </source>
</evidence>
<protein>
    <submittedName>
        <fullName evidence="8">Caskin-1</fullName>
    </submittedName>
</protein>
<sequence length="1037" mass="113280">MPVGRLRNDTDWQNAQPADVDEMNRRLAVVTPLKSPSTQQLTSECSDYVKQTRFTACLNSEHQRCSNERMNKPEQNVPACGCDHSLSSLPTCCNMQFNSAHFEPIQGFPHLTTSQTRVAADNLCSLQPPGPSTLCSPSFNRARLPKDFVGSQQFESAELSSDITTVPLIPTEAEQLSCIPPQPVRRLAPHHLHGTQTINDPPVLSIVGRISSMSDHQAVRSSPPRMAQSPTHSNVNNLLRSGYPSPKLAQALSDYQDPTNSAMLSFSKGDLIMVLGLSDLSQSKETMFRGHLVTQDPHKLIGLIPPSLITFCDPVKPIVPIKVKVDVSTQTECASDVVDDYSSETDCSDSSEPERSASPPLPPPPPLMFPSVIVASPIASHLYPGEPRRFSTTSQTAIPPVTYATLGSDVLGQTTTTRSVLFPASDAHTCLLPDGNKRNSATSLDSGRDSTYAGSNESNGGNTTGWSHPLATAIEKNLLLNKNSPSRVISSGDCRPMDLTISPGPSIHGSDGNRLNPIESAFPSRSNTDRLLSVGSMCCSASRLSSDPLTPTLSAPRSVSASLQTSCPDYASVKHNQLDPVPSPISQEVNCAFYRIQPPDSVYLDPFPKSHSQQPLYQTPMWHLNTRPWLSIWNSSWRPDAHSERQQLASWLHAVDLQRLEDCLADAGFSLWTLCRATPEELNACGITNPLDRQLLRTELNRVRVPDALPEKLPAGVKEWLSHLNLDSYWPGLRDQGFASFERCAQLTWEDLEDVGVTKLGHQKKLLLAIERLQRQLRGCVMMLDSTDCRTQMGIPVDSTASPLSSQKATFQHAGPDTTPAVQTPVLECRSTHGRSFSATHPVLTGDETPSTPDCENDSSPVPAPPPAFRDSTPDHLGKRSITQPHSTCVSRQRQAGGRSVISLPPPVPPLRCSSMADNKDSPGLSSPHTKHHSLKMRNPQPFSRRGHSLLGHESRGSESDLFRNLTRRSSSPSLFQLNGDPQIPQLTKWASGQLVTPQLRLPANYQTVMDPELKDMSDIRAMLDALSEHLTSATQS</sequence>
<dbReference type="Pfam" id="PF07647">
    <property type="entry name" value="SAM_2"/>
    <property type="match status" value="1"/>
</dbReference>
<dbReference type="EMBL" id="LUCH01000683">
    <property type="protein sequence ID" value="KAF5404551.1"/>
    <property type="molecule type" value="Genomic_DNA"/>
</dbReference>
<feature type="region of interest" description="Disordered" evidence="5">
    <location>
        <begin position="835"/>
        <end position="961"/>
    </location>
</feature>
<dbReference type="InterPro" id="IPR001452">
    <property type="entry name" value="SH3_domain"/>
</dbReference>
<accession>A0A8J4TM22</accession>
<gene>
    <name evidence="8" type="ORF">PHET_02094</name>
</gene>
<feature type="compositionally biased region" description="Polar residues" evidence="5">
    <location>
        <begin position="799"/>
        <end position="810"/>
    </location>
</feature>
<organism evidence="8 9">
    <name type="scientific">Paragonimus heterotremus</name>
    <dbReference type="NCBI Taxonomy" id="100268"/>
    <lineage>
        <taxon>Eukaryota</taxon>
        <taxon>Metazoa</taxon>
        <taxon>Spiralia</taxon>
        <taxon>Lophotrochozoa</taxon>
        <taxon>Platyhelminthes</taxon>
        <taxon>Trematoda</taxon>
        <taxon>Digenea</taxon>
        <taxon>Plagiorchiida</taxon>
        <taxon>Troglotremata</taxon>
        <taxon>Troglotrematidae</taxon>
        <taxon>Paragonimus</taxon>
    </lineage>
</organism>
<keyword evidence="9" id="KW-1185">Reference proteome</keyword>
<dbReference type="Proteomes" id="UP000748531">
    <property type="component" value="Unassembled WGS sequence"/>
</dbReference>
<dbReference type="InterPro" id="IPR036028">
    <property type="entry name" value="SH3-like_dom_sf"/>
</dbReference>
<feature type="compositionally biased region" description="Basic and acidic residues" evidence="5">
    <location>
        <begin position="951"/>
        <end position="961"/>
    </location>
</feature>
<dbReference type="SUPFAM" id="SSF50044">
    <property type="entry name" value="SH3-domain"/>
    <property type="match status" value="1"/>
</dbReference>
<dbReference type="PROSITE" id="PS50105">
    <property type="entry name" value="SAM_DOMAIN"/>
    <property type="match status" value="1"/>
</dbReference>
<dbReference type="PROSITE" id="PS50002">
    <property type="entry name" value="SH3"/>
    <property type="match status" value="1"/>
</dbReference>